<dbReference type="Pfam" id="PF00072">
    <property type="entry name" value="Response_reg"/>
    <property type="match status" value="1"/>
</dbReference>
<dbReference type="RefSeq" id="WP_267613790.1">
    <property type="nucleotide sequence ID" value="NZ_JAOVZQ010000001.1"/>
</dbReference>
<organism evidence="6 7">
    <name type="scientific">Hoeflea ulvae</name>
    <dbReference type="NCBI Taxonomy" id="2983764"/>
    <lineage>
        <taxon>Bacteria</taxon>
        <taxon>Pseudomonadati</taxon>
        <taxon>Pseudomonadota</taxon>
        <taxon>Alphaproteobacteria</taxon>
        <taxon>Hyphomicrobiales</taxon>
        <taxon>Rhizobiaceae</taxon>
        <taxon>Hoeflea</taxon>
    </lineage>
</organism>
<dbReference type="InterPro" id="IPR050469">
    <property type="entry name" value="Diguanylate_Cyclase"/>
</dbReference>
<dbReference type="InterPro" id="IPR001789">
    <property type="entry name" value="Sig_transdc_resp-reg_receiver"/>
</dbReference>
<dbReference type="Gene3D" id="3.40.50.2300">
    <property type="match status" value="2"/>
</dbReference>
<sequence>MPASRDWKSCWSRISQACTAVVRQRLEQLGMTVTSCETLELLASALEDNPEKFALALVDLNLPSAPSGEALDLVSAKDVPAVLFTSTVADIRRKQVFARHIADYVLKDGHDAIDKLIKATIRILSNRDAHVLVVDHSASMREMLSEQMQRQLYRVTAVASGRVALEVLEESQDFDLAIINYLMPEMNGLKLVEQIRNRSELEDMRIVGVSTLEDRTLAGQFLRAGASDFLIQPLVIEELRWRVAQNIEISSQIRRLRELAARDYLTGTYNRRHFFEDGPRKVALNRKQGRGQALAIVDIDHFKLVNDTYGHEVGDVVLKAVARQLNKYCGHSHLLSRMGGEEFGILISDCSFADARRFCEFLRHAIEVLPIKTDDGIVKVTASIGLAEIADKESFDNYLNAADQFLYMAKSAGRNCVFSESDLAVRAVA</sequence>
<dbReference type="SMART" id="SM00267">
    <property type="entry name" value="GGDEF"/>
    <property type="match status" value="1"/>
</dbReference>
<dbReference type="SUPFAM" id="SSF52172">
    <property type="entry name" value="CheY-like"/>
    <property type="match status" value="2"/>
</dbReference>
<dbReference type="SUPFAM" id="SSF55073">
    <property type="entry name" value="Nucleotide cyclase"/>
    <property type="match status" value="1"/>
</dbReference>
<dbReference type="InterPro" id="IPR043128">
    <property type="entry name" value="Rev_trsase/Diguanyl_cyclase"/>
</dbReference>
<dbReference type="Gene3D" id="3.30.70.270">
    <property type="match status" value="1"/>
</dbReference>
<keyword evidence="7" id="KW-1185">Reference proteome</keyword>
<dbReference type="PROSITE" id="PS50110">
    <property type="entry name" value="RESPONSE_REGULATORY"/>
    <property type="match status" value="1"/>
</dbReference>
<keyword evidence="6" id="KW-0808">Transferase</keyword>
<comment type="catalytic activity">
    <reaction evidence="2">
        <text>2 GTP = 3',3'-c-di-GMP + 2 diphosphate</text>
        <dbReference type="Rhea" id="RHEA:24898"/>
        <dbReference type="ChEBI" id="CHEBI:33019"/>
        <dbReference type="ChEBI" id="CHEBI:37565"/>
        <dbReference type="ChEBI" id="CHEBI:58805"/>
        <dbReference type="EC" id="2.7.7.65"/>
    </reaction>
</comment>
<dbReference type="CDD" id="cd01949">
    <property type="entry name" value="GGDEF"/>
    <property type="match status" value="1"/>
</dbReference>
<gene>
    <name evidence="6" type="ORF">OEG82_18175</name>
</gene>
<evidence type="ECO:0000259" key="4">
    <source>
        <dbReference type="PROSITE" id="PS50110"/>
    </source>
</evidence>
<reference evidence="6" key="1">
    <citation type="submission" date="2022-10" db="EMBL/GenBank/DDBJ databases">
        <title>Hoeflea sp. J2-29, isolated from marine algae.</title>
        <authorList>
            <person name="Kristyanto S."/>
            <person name="Kim J.M."/>
            <person name="Jeon C.O."/>
        </authorList>
    </citation>
    <scope>NUCLEOTIDE SEQUENCE</scope>
    <source>
        <strain evidence="6">J2-29</strain>
    </source>
</reference>
<accession>A0ABT3YJ55</accession>
<dbReference type="EC" id="2.7.7.65" evidence="1"/>
<dbReference type="NCBIfam" id="TIGR00254">
    <property type="entry name" value="GGDEF"/>
    <property type="match status" value="1"/>
</dbReference>
<dbReference type="PANTHER" id="PTHR45138">
    <property type="entry name" value="REGULATORY COMPONENTS OF SENSORY TRANSDUCTION SYSTEM"/>
    <property type="match status" value="1"/>
</dbReference>
<proteinExistence type="predicted"/>
<dbReference type="EMBL" id="JAOVZQ010000001">
    <property type="protein sequence ID" value="MCY0095929.1"/>
    <property type="molecule type" value="Genomic_DNA"/>
</dbReference>
<evidence type="ECO:0000259" key="5">
    <source>
        <dbReference type="PROSITE" id="PS50887"/>
    </source>
</evidence>
<dbReference type="Proteomes" id="UP001081283">
    <property type="component" value="Unassembled WGS sequence"/>
</dbReference>
<evidence type="ECO:0000313" key="6">
    <source>
        <dbReference type="EMBL" id="MCY0095929.1"/>
    </source>
</evidence>
<dbReference type="InterPro" id="IPR029787">
    <property type="entry name" value="Nucleotide_cyclase"/>
</dbReference>
<feature type="domain" description="Response regulatory" evidence="4">
    <location>
        <begin position="130"/>
        <end position="247"/>
    </location>
</feature>
<dbReference type="GO" id="GO:0052621">
    <property type="term" value="F:diguanylate cyclase activity"/>
    <property type="evidence" value="ECO:0007669"/>
    <property type="project" value="UniProtKB-EC"/>
</dbReference>
<dbReference type="PANTHER" id="PTHR45138:SF9">
    <property type="entry name" value="DIGUANYLATE CYCLASE DGCM-RELATED"/>
    <property type="match status" value="1"/>
</dbReference>
<dbReference type="SMART" id="SM00448">
    <property type="entry name" value="REC"/>
    <property type="match status" value="1"/>
</dbReference>
<dbReference type="InterPro" id="IPR011006">
    <property type="entry name" value="CheY-like_superfamily"/>
</dbReference>
<dbReference type="Pfam" id="PF00990">
    <property type="entry name" value="GGDEF"/>
    <property type="match status" value="1"/>
</dbReference>
<comment type="caution">
    <text evidence="6">The sequence shown here is derived from an EMBL/GenBank/DDBJ whole genome shotgun (WGS) entry which is preliminary data.</text>
</comment>
<dbReference type="PROSITE" id="PS50887">
    <property type="entry name" value="GGDEF"/>
    <property type="match status" value="1"/>
</dbReference>
<name>A0ABT3YJ55_9HYPH</name>
<comment type="caution">
    <text evidence="3">Lacks conserved residue(s) required for the propagation of feature annotation.</text>
</comment>
<evidence type="ECO:0000256" key="2">
    <source>
        <dbReference type="ARBA" id="ARBA00034247"/>
    </source>
</evidence>
<evidence type="ECO:0000256" key="1">
    <source>
        <dbReference type="ARBA" id="ARBA00012528"/>
    </source>
</evidence>
<evidence type="ECO:0000256" key="3">
    <source>
        <dbReference type="PROSITE-ProRule" id="PRU00169"/>
    </source>
</evidence>
<feature type="domain" description="GGDEF" evidence="5">
    <location>
        <begin position="290"/>
        <end position="422"/>
    </location>
</feature>
<evidence type="ECO:0000313" key="7">
    <source>
        <dbReference type="Proteomes" id="UP001081283"/>
    </source>
</evidence>
<protein>
    <recommendedName>
        <fullName evidence="1">diguanylate cyclase</fullName>
        <ecNumber evidence="1">2.7.7.65</ecNumber>
    </recommendedName>
</protein>
<keyword evidence="6" id="KW-0548">Nucleotidyltransferase</keyword>
<dbReference type="InterPro" id="IPR000160">
    <property type="entry name" value="GGDEF_dom"/>
</dbReference>